<keyword evidence="2" id="KW-0963">Cytoplasm</keyword>
<dbReference type="PANTHER" id="PTHR12357">
    <property type="entry name" value="YTH YT521-B HOMOLOGY DOMAIN-CONTAINING"/>
    <property type="match status" value="1"/>
</dbReference>
<evidence type="ECO:0000313" key="6">
    <source>
        <dbReference type="EMBL" id="TQD96902.1"/>
    </source>
</evidence>
<evidence type="ECO:0000256" key="2">
    <source>
        <dbReference type="ARBA" id="ARBA00022490"/>
    </source>
</evidence>
<dbReference type="Pfam" id="PF04146">
    <property type="entry name" value="YTH"/>
    <property type="match status" value="1"/>
</dbReference>
<dbReference type="GO" id="GO:0005737">
    <property type="term" value="C:cytoplasm"/>
    <property type="evidence" value="ECO:0007669"/>
    <property type="project" value="UniProtKB-SubCell"/>
</dbReference>
<feature type="compositionally biased region" description="Polar residues" evidence="4">
    <location>
        <begin position="360"/>
        <end position="383"/>
    </location>
</feature>
<dbReference type="Gene3D" id="3.10.590.10">
    <property type="entry name" value="ph1033 like domains"/>
    <property type="match status" value="1"/>
</dbReference>
<feature type="domain" description="YTH" evidence="5">
    <location>
        <begin position="542"/>
        <end position="683"/>
    </location>
</feature>
<feature type="compositionally biased region" description="Polar residues" evidence="4">
    <location>
        <begin position="414"/>
        <end position="429"/>
    </location>
</feature>
<organism evidence="6 7">
    <name type="scientific">Malus baccata</name>
    <name type="common">Siberian crab apple</name>
    <name type="synonym">Pyrus baccata</name>
    <dbReference type="NCBI Taxonomy" id="106549"/>
    <lineage>
        <taxon>Eukaryota</taxon>
        <taxon>Viridiplantae</taxon>
        <taxon>Streptophyta</taxon>
        <taxon>Embryophyta</taxon>
        <taxon>Tracheophyta</taxon>
        <taxon>Spermatophyta</taxon>
        <taxon>Magnoliopsida</taxon>
        <taxon>eudicotyledons</taxon>
        <taxon>Gunneridae</taxon>
        <taxon>Pentapetalae</taxon>
        <taxon>rosids</taxon>
        <taxon>fabids</taxon>
        <taxon>Rosales</taxon>
        <taxon>Rosaceae</taxon>
        <taxon>Amygdaloideae</taxon>
        <taxon>Maleae</taxon>
        <taxon>Malus</taxon>
    </lineage>
</organism>
<evidence type="ECO:0000256" key="1">
    <source>
        <dbReference type="ARBA" id="ARBA00004496"/>
    </source>
</evidence>
<feature type="compositionally biased region" description="Low complexity" evidence="4">
    <location>
        <begin position="28"/>
        <end position="40"/>
    </location>
</feature>
<dbReference type="PROSITE" id="PS50882">
    <property type="entry name" value="YTH"/>
    <property type="match status" value="1"/>
</dbReference>
<feature type="region of interest" description="Disordered" evidence="4">
    <location>
        <begin position="54"/>
        <end position="77"/>
    </location>
</feature>
<dbReference type="GO" id="GO:0061157">
    <property type="term" value="P:mRNA destabilization"/>
    <property type="evidence" value="ECO:0007669"/>
    <property type="project" value="TreeGrafter"/>
</dbReference>
<dbReference type="InterPro" id="IPR007275">
    <property type="entry name" value="YTH_domain"/>
</dbReference>
<sequence>MAISEDIFLVPPDPETPSTNHAHSNQGFLPSSPDFDPAPFDLDHAVLDELHKLDLKEEGEDDGEPNEVQKLDSIEKLDEDGASEWQKVDLKTEDRAGKLHKVDLKAEEDGATELQKVDLKAEEGGEGMEEEKKSSVSSVSSIFRCVYRFRARFLEHQKCLICAGTIDNGNDFCVPTGALLGGSTGMEMYNVPEHANDEVYMIPHMEQNLRFPTPFEQVEAIAPEFVVDQGMYYPAATNYGYYCTGFESPGEWEDHRRIFGVDGPDIQYTGAQNESLPFVYYTPSYGYAQSPYNPYNPYIPGAMIGVDGQQYTIPPYQNSVSSPSYIPFVQPDAIPNTSPDSLFDNGASVTRPDGRGVKYNLNSASGGFPNSSKSSLNQMNPLTKVSEGQRGNGSSKQAATHGGVSSGRFPTPPSSHVNQVRSASRSISSVDKLPNGKVLPNNFKVEIPVGNGLSNFGSNAQGSGAVSKLRPKFHVGRALNDVHGGLEALGDQNCGPRINRLKNQLAVKAYTTKAGDCDAQGNIIIRTDKYNKDDLPVDYADAKFFVIKSYSEDDVHKSVKYNVWSSTPHGNKKLNSAYEDAQRIAAGKHRACPIFLFFSVNASGQFCGIAEMGGPVDFNKDMDFWQQDKWSGSFPVKWHIIKDVPNNSFRHIVLENNENKPVTNSRDTQEVMYKKGLEILKIFKNHTLKTSLLDDFMYYEDRQKIMQEERGRFLIRSFESPFLVTGLGPPRKLNNFVGELPCIKEEKVTKLNDNANNSKKTTVSAAEQVSSNMSAKTSIKKENTEQKAIEAKDDVVSTLEISSLTINPKQAGSKSSAAAVTNTGKVDVVTVGSMPVRVNGYAESLGNLTVGTIPLDPRALRLEKGGSIIEKAAQPQQK</sequence>
<feature type="compositionally biased region" description="Basic and acidic residues" evidence="4">
    <location>
        <begin position="67"/>
        <end position="76"/>
    </location>
</feature>
<keyword evidence="7" id="KW-1185">Reference proteome</keyword>
<feature type="region of interest" description="Disordered" evidence="4">
    <location>
        <begin position="1"/>
        <end position="41"/>
    </location>
</feature>
<dbReference type="AlphaFoldDB" id="A0A540MEA0"/>
<name>A0A540MEA0_MALBA</name>
<evidence type="ECO:0000256" key="4">
    <source>
        <dbReference type="SAM" id="MobiDB-lite"/>
    </source>
</evidence>
<protein>
    <recommendedName>
        <fullName evidence="5">YTH domain-containing protein</fullName>
    </recommendedName>
</protein>
<evidence type="ECO:0000313" key="7">
    <source>
        <dbReference type="Proteomes" id="UP000315295"/>
    </source>
</evidence>
<feature type="compositionally biased region" description="Polar residues" evidence="4">
    <location>
        <begin position="16"/>
        <end position="27"/>
    </location>
</feature>
<evidence type="ECO:0000256" key="3">
    <source>
        <dbReference type="ARBA" id="ARBA00022884"/>
    </source>
</evidence>
<dbReference type="GO" id="GO:0003729">
    <property type="term" value="F:mRNA binding"/>
    <property type="evidence" value="ECO:0007669"/>
    <property type="project" value="TreeGrafter"/>
</dbReference>
<keyword evidence="3" id="KW-0694">RNA-binding</keyword>
<dbReference type="InterPro" id="IPR045168">
    <property type="entry name" value="YTH_prot"/>
</dbReference>
<comment type="subcellular location">
    <subcellularLocation>
        <location evidence="1">Cytoplasm</location>
    </subcellularLocation>
</comment>
<dbReference type="CDD" id="cd21134">
    <property type="entry name" value="YTH"/>
    <property type="match status" value="1"/>
</dbReference>
<feature type="region of interest" description="Disordered" evidence="4">
    <location>
        <begin position="336"/>
        <end position="431"/>
    </location>
</feature>
<dbReference type="Proteomes" id="UP000315295">
    <property type="component" value="Unassembled WGS sequence"/>
</dbReference>
<dbReference type="PANTHER" id="PTHR12357:SF92">
    <property type="entry name" value="YTH DOMAIN-CONTAINING FAMILY PROTEIN"/>
    <property type="match status" value="1"/>
</dbReference>
<dbReference type="FunFam" id="3.10.590.10:FF:000001">
    <property type="entry name" value="YTH domain family 1, isoform CRA_a"/>
    <property type="match status" value="1"/>
</dbReference>
<gene>
    <name evidence="6" type="ORF">C1H46_017507</name>
</gene>
<accession>A0A540MEA0</accession>
<dbReference type="STRING" id="106549.A0A540MEA0"/>
<dbReference type="EMBL" id="VIEB01000284">
    <property type="protein sequence ID" value="TQD96902.1"/>
    <property type="molecule type" value="Genomic_DNA"/>
</dbReference>
<comment type="caution">
    <text evidence="6">The sequence shown here is derived from an EMBL/GenBank/DDBJ whole genome shotgun (WGS) entry which is preliminary data.</text>
</comment>
<reference evidence="6 7" key="1">
    <citation type="journal article" date="2019" name="G3 (Bethesda)">
        <title>Sequencing of a Wild Apple (Malus baccata) Genome Unravels the Differences Between Cultivated and Wild Apple Species Regarding Disease Resistance and Cold Tolerance.</title>
        <authorList>
            <person name="Chen X."/>
        </authorList>
    </citation>
    <scope>NUCLEOTIDE SEQUENCE [LARGE SCALE GENOMIC DNA]</scope>
    <source>
        <strain evidence="7">cv. Shandingzi</strain>
        <tissue evidence="6">Leaves</tissue>
    </source>
</reference>
<evidence type="ECO:0000259" key="5">
    <source>
        <dbReference type="PROSITE" id="PS50882"/>
    </source>
</evidence>
<proteinExistence type="predicted"/>